<keyword evidence="11" id="KW-1185">Reference proteome</keyword>
<organism evidence="10 11">
    <name type="scientific">Roseivirga misakiensis</name>
    <dbReference type="NCBI Taxonomy" id="1563681"/>
    <lineage>
        <taxon>Bacteria</taxon>
        <taxon>Pseudomonadati</taxon>
        <taxon>Bacteroidota</taxon>
        <taxon>Cytophagia</taxon>
        <taxon>Cytophagales</taxon>
        <taxon>Roseivirgaceae</taxon>
        <taxon>Roseivirga</taxon>
    </lineage>
</organism>
<evidence type="ECO:0000256" key="6">
    <source>
        <dbReference type="ARBA" id="ARBA00023141"/>
    </source>
</evidence>
<dbReference type="GO" id="GO:0004640">
    <property type="term" value="F:phosphoribosylanthranilate isomerase activity"/>
    <property type="evidence" value="ECO:0007669"/>
    <property type="project" value="TreeGrafter"/>
</dbReference>
<dbReference type="PANTHER" id="PTHR22854">
    <property type="entry name" value="TRYPTOPHAN BIOSYNTHESIS PROTEIN"/>
    <property type="match status" value="1"/>
</dbReference>
<evidence type="ECO:0000256" key="1">
    <source>
        <dbReference type="ARBA" id="ARBA00001633"/>
    </source>
</evidence>
<dbReference type="PANTHER" id="PTHR22854:SF2">
    <property type="entry name" value="INDOLE-3-GLYCEROL-PHOSPHATE SYNTHASE"/>
    <property type="match status" value="1"/>
</dbReference>
<comment type="pathway">
    <text evidence="2 8">Amino-acid biosynthesis; L-tryptophan biosynthesis; L-tryptophan from chorismate: step 4/5.</text>
</comment>
<dbReference type="InterPro" id="IPR013798">
    <property type="entry name" value="Indole-3-glycerol_P_synth_dom"/>
</dbReference>
<dbReference type="HAMAP" id="MF_00134_B">
    <property type="entry name" value="IGPS_B"/>
    <property type="match status" value="1"/>
</dbReference>
<dbReference type="InterPro" id="IPR011060">
    <property type="entry name" value="RibuloseP-bd_barrel"/>
</dbReference>
<dbReference type="InterPro" id="IPR013785">
    <property type="entry name" value="Aldolase_TIM"/>
</dbReference>
<keyword evidence="5 8" id="KW-0822">Tryptophan biosynthesis</keyword>
<evidence type="ECO:0000256" key="4">
    <source>
        <dbReference type="ARBA" id="ARBA00022793"/>
    </source>
</evidence>
<dbReference type="FunFam" id="3.20.20.70:FF:000024">
    <property type="entry name" value="Indole-3-glycerol phosphate synthase"/>
    <property type="match status" value="1"/>
</dbReference>
<dbReference type="NCBIfam" id="NF001377">
    <property type="entry name" value="PRK00278.2-4"/>
    <property type="match status" value="1"/>
</dbReference>
<dbReference type="GO" id="GO:0000162">
    <property type="term" value="P:L-tryptophan biosynthetic process"/>
    <property type="evidence" value="ECO:0007669"/>
    <property type="project" value="UniProtKB-UniRule"/>
</dbReference>
<evidence type="ECO:0000256" key="3">
    <source>
        <dbReference type="ARBA" id="ARBA00022605"/>
    </source>
</evidence>
<keyword evidence="7 8" id="KW-0456">Lyase</keyword>
<keyword evidence="6 8" id="KW-0057">Aromatic amino acid biosynthesis</keyword>
<proteinExistence type="inferred from homology"/>
<evidence type="ECO:0000256" key="5">
    <source>
        <dbReference type="ARBA" id="ARBA00022822"/>
    </source>
</evidence>
<dbReference type="EMBL" id="MDGQ01000005">
    <property type="protein sequence ID" value="OEK05124.1"/>
    <property type="molecule type" value="Genomic_DNA"/>
</dbReference>
<keyword evidence="3 8" id="KW-0028">Amino-acid biosynthesis</keyword>
<dbReference type="OrthoDB" id="9804217at2"/>
<protein>
    <recommendedName>
        <fullName evidence="8">Indole-3-glycerol phosphate synthase</fullName>
        <shortName evidence="8">IGPS</shortName>
        <ecNumber evidence="8">4.1.1.48</ecNumber>
    </recommendedName>
</protein>
<evidence type="ECO:0000256" key="7">
    <source>
        <dbReference type="ARBA" id="ARBA00023239"/>
    </source>
</evidence>
<dbReference type="InterPro" id="IPR045186">
    <property type="entry name" value="Indole-3-glycerol_P_synth"/>
</dbReference>
<evidence type="ECO:0000259" key="9">
    <source>
        <dbReference type="Pfam" id="PF00218"/>
    </source>
</evidence>
<evidence type="ECO:0000256" key="8">
    <source>
        <dbReference type="HAMAP-Rule" id="MF_00134"/>
    </source>
</evidence>
<gene>
    <name evidence="8" type="primary">trpC</name>
    <name evidence="10" type="ORF">BFP71_17050</name>
</gene>
<comment type="catalytic activity">
    <reaction evidence="1 8">
        <text>1-(2-carboxyphenylamino)-1-deoxy-D-ribulose 5-phosphate + H(+) = (1S,2R)-1-C-(indol-3-yl)glycerol 3-phosphate + CO2 + H2O</text>
        <dbReference type="Rhea" id="RHEA:23476"/>
        <dbReference type="ChEBI" id="CHEBI:15377"/>
        <dbReference type="ChEBI" id="CHEBI:15378"/>
        <dbReference type="ChEBI" id="CHEBI:16526"/>
        <dbReference type="ChEBI" id="CHEBI:58613"/>
        <dbReference type="ChEBI" id="CHEBI:58866"/>
        <dbReference type="EC" id="4.1.1.48"/>
    </reaction>
</comment>
<evidence type="ECO:0000313" key="10">
    <source>
        <dbReference type="EMBL" id="OEK05124.1"/>
    </source>
</evidence>
<dbReference type="GO" id="GO:0004425">
    <property type="term" value="F:indole-3-glycerol-phosphate synthase activity"/>
    <property type="evidence" value="ECO:0007669"/>
    <property type="project" value="UniProtKB-UniRule"/>
</dbReference>
<dbReference type="AlphaFoldDB" id="A0A1E5T177"/>
<dbReference type="SUPFAM" id="SSF51366">
    <property type="entry name" value="Ribulose-phoshate binding barrel"/>
    <property type="match status" value="1"/>
</dbReference>
<dbReference type="UniPathway" id="UPA00035">
    <property type="reaction ID" value="UER00043"/>
</dbReference>
<dbReference type="Gene3D" id="3.20.20.70">
    <property type="entry name" value="Aldolase class I"/>
    <property type="match status" value="1"/>
</dbReference>
<reference evidence="10 11" key="1">
    <citation type="submission" date="2016-08" db="EMBL/GenBank/DDBJ databases">
        <title>Draft genome of Fabibacter sp. strain SK-8.</title>
        <authorList>
            <person name="Wong S.-K."/>
            <person name="Hamasaki K."/>
            <person name="Yoshizawa S."/>
        </authorList>
    </citation>
    <scope>NUCLEOTIDE SEQUENCE [LARGE SCALE GENOMIC DNA]</scope>
    <source>
        <strain evidence="10 11">SK-8</strain>
    </source>
</reference>
<sequence length="264" mass="29527">MDILDKIIAHKIKEVEDRKSLFPEKLLEQSLYFDGQSVSLKKYLLREDMSGIIAEFKRKSPSKGMINSHAKVEKTTIGYMQAGASALSVLTDSEFFGGSSEDLSTARKFNFCPVLRKDFIVDEYQIVEAKSIGADAILLIAAALEPQKLKSLAAFAKRLGLEVLMEVHNKEELDNNLNEHLDVVGVNNRNLKTFEVSTDISKALASHIPDEFVRISESGISNPETIIDLKTYGYKGFLVGETFMKTARPEVTAREFIKELMVKS</sequence>
<dbReference type="EC" id="4.1.1.48" evidence="8"/>
<keyword evidence="4 8" id="KW-0210">Decarboxylase</keyword>
<comment type="caution">
    <text evidence="10">The sequence shown here is derived from an EMBL/GenBank/DDBJ whole genome shotgun (WGS) entry which is preliminary data.</text>
</comment>
<comment type="similarity">
    <text evidence="8">Belongs to the TrpC family.</text>
</comment>
<name>A0A1E5T177_9BACT</name>
<dbReference type="InterPro" id="IPR001468">
    <property type="entry name" value="Indole-3-GlycerolPSynthase_CS"/>
</dbReference>
<dbReference type="RefSeq" id="WP_069836628.1">
    <property type="nucleotide sequence ID" value="NZ_MDGQ01000005.1"/>
</dbReference>
<dbReference type="PROSITE" id="PS00614">
    <property type="entry name" value="IGPS"/>
    <property type="match status" value="1"/>
</dbReference>
<dbReference type="Proteomes" id="UP000095552">
    <property type="component" value="Unassembled WGS sequence"/>
</dbReference>
<accession>A0A1E5T177</accession>
<dbReference type="CDD" id="cd00331">
    <property type="entry name" value="IGPS"/>
    <property type="match status" value="1"/>
</dbReference>
<dbReference type="Pfam" id="PF00218">
    <property type="entry name" value="IGPS"/>
    <property type="match status" value="1"/>
</dbReference>
<evidence type="ECO:0000313" key="11">
    <source>
        <dbReference type="Proteomes" id="UP000095552"/>
    </source>
</evidence>
<evidence type="ECO:0000256" key="2">
    <source>
        <dbReference type="ARBA" id="ARBA00004696"/>
    </source>
</evidence>
<dbReference type="STRING" id="1563681.BFP71_17050"/>
<feature type="domain" description="Indole-3-glycerol phosphate synthase" evidence="9">
    <location>
        <begin position="4"/>
        <end position="254"/>
    </location>
</feature>